<evidence type="ECO:0000313" key="4">
    <source>
        <dbReference type="EMBL" id="OAY68560.1"/>
    </source>
</evidence>
<dbReference type="InterPro" id="IPR002885">
    <property type="entry name" value="PPR_rpt"/>
</dbReference>
<evidence type="ECO:0000256" key="3">
    <source>
        <dbReference type="ARBA" id="ARBA00022946"/>
    </source>
</evidence>
<keyword evidence="3" id="KW-0809">Transit peptide</keyword>
<reference evidence="4 5" key="1">
    <citation type="journal article" date="2016" name="DNA Res.">
        <title>The draft genome of MD-2 pineapple using hybrid error correction of long reads.</title>
        <authorList>
            <person name="Redwan R.M."/>
            <person name="Saidin A."/>
            <person name="Kumar S.V."/>
        </authorList>
    </citation>
    <scope>NUCLEOTIDE SEQUENCE [LARGE SCALE GENOMIC DNA]</scope>
    <source>
        <strain evidence="5">cv. MD2</strain>
        <tissue evidence="4">Leaf</tissue>
    </source>
</reference>
<dbReference type="AlphaFoldDB" id="A0A199UV86"/>
<comment type="similarity">
    <text evidence="1">Belongs to the PPR family. P subfamily.</text>
</comment>
<comment type="caution">
    <text evidence="4">The sequence shown here is derived from an EMBL/GenBank/DDBJ whole genome shotgun (WGS) entry which is preliminary data.</text>
</comment>
<dbReference type="PANTHER" id="PTHR47447">
    <property type="entry name" value="OS03G0856100 PROTEIN"/>
    <property type="match status" value="1"/>
</dbReference>
<name>A0A199UV86_ANACO</name>
<gene>
    <name evidence="4" type="ORF">ACMD2_26753</name>
</gene>
<dbReference type="NCBIfam" id="TIGR00756">
    <property type="entry name" value="PPR"/>
    <property type="match status" value="1"/>
</dbReference>
<dbReference type="EMBL" id="LSRQ01004874">
    <property type="protein sequence ID" value="OAY68560.1"/>
    <property type="molecule type" value="Genomic_DNA"/>
</dbReference>
<dbReference type="STRING" id="4615.A0A199UV86"/>
<dbReference type="Pfam" id="PF01535">
    <property type="entry name" value="PPR"/>
    <property type="match status" value="2"/>
</dbReference>
<dbReference type="InterPro" id="IPR011990">
    <property type="entry name" value="TPR-like_helical_dom_sf"/>
</dbReference>
<evidence type="ECO:0000256" key="2">
    <source>
        <dbReference type="ARBA" id="ARBA00022737"/>
    </source>
</evidence>
<dbReference type="Proteomes" id="UP000092600">
    <property type="component" value="Unassembled WGS sequence"/>
</dbReference>
<sequence length="156" mass="17125">MHMLMVSYGTAGQPQEAENVLNNLKTSGLELSSLPYSSVIDAYLKNGDYNLGIAKLLEMKGDGLELDHRIWTCFIRAASLCEQTNQAVMLLNALGNTGFDLPIRTAEYNMVSLSNTLKHTLEMGSPFLPCKTRTGVLVAKAHSLRMWLKDSSSALT</sequence>
<proteinExistence type="inferred from homology"/>
<dbReference type="Gene3D" id="1.25.40.10">
    <property type="entry name" value="Tetratricopeptide repeat domain"/>
    <property type="match status" value="1"/>
</dbReference>
<keyword evidence="2" id="KW-0677">Repeat</keyword>
<organism evidence="4 5">
    <name type="scientific">Ananas comosus</name>
    <name type="common">Pineapple</name>
    <name type="synonym">Ananas ananas</name>
    <dbReference type="NCBI Taxonomy" id="4615"/>
    <lineage>
        <taxon>Eukaryota</taxon>
        <taxon>Viridiplantae</taxon>
        <taxon>Streptophyta</taxon>
        <taxon>Embryophyta</taxon>
        <taxon>Tracheophyta</taxon>
        <taxon>Spermatophyta</taxon>
        <taxon>Magnoliopsida</taxon>
        <taxon>Liliopsida</taxon>
        <taxon>Poales</taxon>
        <taxon>Bromeliaceae</taxon>
        <taxon>Bromelioideae</taxon>
        <taxon>Ananas</taxon>
    </lineage>
</organism>
<accession>A0A199UV86</accession>
<dbReference type="PANTHER" id="PTHR47447:SF26">
    <property type="entry name" value="CHLOROPLAST RNA SPLICING4"/>
    <property type="match status" value="1"/>
</dbReference>
<evidence type="ECO:0000313" key="5">
    <source>
        <dbReference type="Proteomes" id="UP000092600"/>
    </source>
</evidence>
<protein>
    <submittedName>
        <fullName evidence="4">Pentatricopeptide repeat-containing protein, chloroplastic</fullName>
    </submittedName>
</protein>
<evidence type="ECO:0000256" key="1">
    <source>
        <dbReference type="ARBA" id="ARBA00007626"/>
    </source>
</evidence>